<name>A0A0U3MGC8_9BURK</name>
<evidence type="ECO:0000313" key="1">
    <source>
        <dbReference type="EMBL" id="ALV07741.1"/>
    </source>
</evidence>
<accession>A0A0U3MGC8</accession>
<evidence type="ECO:0000313" key="2">
    <source>
        <dbReference type="Proteomes" id="UP000060699"/>
    </source>
</evidence>
<dbReference type="AlphaFoldDB" id="A0A0U3MGC8"/>
<dbReference type="STRING" id="76731.RD2015_3283"/>
<keyword evidence="2" id="KW-1185">Reference proteome</keyword>
<proteinExistence type="predicted"/>
<sequence length="159" mass="17996" precursor="true">MTLTPKVAFLAFAISFGLCHAQDMDPSKWKPGQVLSETSEDMGFGFRLVEREVVNPASHWEGIGHFAFFYFREQQLCQCSRTEVSISPSGKYALLKDGRSGKLLLFNAPLNRFTEVTKKYVGSPEKFEWREQDGKATITLFQERKRGNKKASPITIALP</sequence>
<dbReference type="Proteomes" id="UP000060699">
    <property type="component" value="Chromosome"/>
</dbReference>
<gene>
    <name evidence="1" type="ORF">RD2015_3283</name>
</gene>
<organism evidence="1 2">
    <name type="scientific">Roseateles depolymerans</name>
    <dbReference type="NCBI Taxonomy" id="76731"/>
    <lineage>
        <taxon>Bacteria</taxon>
        <taxon>Pseudomonadati</taxon>
        <taxon>Pseudomonadota</taxon>
        <taxon>Betaproteobacteria</taxon>
        <taxon>Burkholderiales</taxon>
        <taxon>Sphaerotilaceae</taxon>
        <taxon>Roseateles</taxon>
    </lineage>
</organism>
<dbReference type="EMBL" id="CP013729">
    <property type="protein sequence ID" value="ALV07741.1"/>
    <property type="molecule type" value="Genomic_DNA"/>
</dbReference>
<reference evidence="1 2" key="1">
    <citation type="submission" date="2015-12" db="EMBL/GenBank/DDBJ databases">
        <title>Complete genome of Roseateles depolymerans KCTC 42856.</title>
        <authorList>
            <person name="Kim K.M."/>
        </authorList>
    </citation>
    <scope>NUCLEOTIDE SEQUENCE [LARGE SCALE GENOMIC DNA]</scope>
    <source>
        <strain evidence="1 2">KCTC 42856</strain>
    </source>
</reference>
<protein>
    <submittedName>
        <fullName evidence="1">Uncharacterized protein</fullName>
    </submittedName>
</protein>
<dbReference type="RefSeq" id="WP_147306968.1">
    <property type="nucleotide sequence ID" value="NZ_CP013729.1"/>
</dbReference>
<dbReference type="KEGG" id="rdp:RD2015_3283"/>